<evidence type="ECO:0000259" key="5">
    <source>
        <dbReference type="PROSITE" id="PS51910"/>
    </source>
</evidence>
<name>A0A6H0KWS6_9BACE</name>
<dbReference type="PROSITE" id="PS01095">
    <property type="entry name" value="GH18_1"/>
    <property type="match status" value="1"/>
</dbReference>
<comment type="similarity">
    <text evidence="4">Belongs to the glycosyl hydrolase 18 family.</text>
</comment>
<evidence type="ECO:0000256" key="2">
    <source>
        <dbReference type="ARBA" id="ARBA00023295"/>
    </source>
</evidence>
<dbReference type="Proteomes" id="UP000501780">
    <property type="component" value="Chromosome"/>
</dbReference>
<dbReference type="PROSITE" id="PS51910">
    <property type="entry name" value="GH18_2"/>
    <property type="match status" value="1"/>
</dbReference>
<reference evidence="6 7" key="1">
    <citation type="submission" date="2020-03" db="EMBL/GenBank/DDBJ databases">
        <title>Genomic analysis of Bacteroides faecium CBA7301.</title>
        <authorList>
            <person name="Kim J."/>
            <person name="Roh S.W."/>
        </authorList>
    </citation>
    <scope>NUCLEOTIDE SEQUENCE [LARGE SCALE GENOMIC DNA]</scope>
    <source>
        <strain evidence="6 7">CBA7301</strain>
    </source>
</reference>
<protein>
    <submittedName>
        <fullName evidence="6">Endo-beta-N-acetylglucosaminidase</fullName>
    </submittedName>
</protein>
<evidence type="ECO:0000256" key="3">
    <source>
        <dbReference type="RuleBase" id="RU000489"/>
    </source>
</evidence>
<dbReference type="EMBL" id="CP050831">
    <property type="protein sequence ID" value="QIU97583.1"/>
    <property type="molecule type" value="Genomic_DNA"/>
</dbReference>
<evidence type="ECO:0000256" key="4">
    <source>
        <dbReference type="RuleBase" id="RU004453"/>
    </source>
</evidence>
<keyword evidence="2 3" id="KW-0326">Glycosidase</keyword>
<sequence length="303" mass="32527">MTGTLLLAGGFLFGACSNEEELVNNEQSNAQAVTTRTATGIKNIVYIEVNDINPLNAGSYTMNDASFFDAAIIFAANIRGNGDNVVLYNNPNVQAVLSGKAKYIEPLQAKGIKVLLSILGDHTGLGVANMTDAQVESFATQLANAVNTYGLDGIDFDDEWAEYGKNGYPSGSTGSFSKLITALRDKMPADKWITVFNYGYASELSSVADKINYGMNAFFGSYDSYPAFGMTKAKWAAYAINLNAYNSSYYVGKYAAQTATDGMGAICLYDLRDTSAQSTLNTIASKAFGSSVTYDGQSYSKDW</sequence>
<keyword evidence="1 3" id="KW-0378">Hydrolase</keyword>
<gene>
    <name evidence="6" type="ORF">BacF7301_21005</name>
</gene>
<evidence type="ECO:0000313" key="6">
    <source>
        <dbReference type="EMBL" id="QIU97583.1"/>
    </source>
</evidence>
<dbReference type="AlphaFoldDB" id="A0A6H0KWS6"/>
<evidence type="ECO:0000256" key="1">
    <source>
        <dbReference type="ARBA" id="ARBA00022801"/>
    </source>
</evidence>
<dbReference type="SUPFAM" id="SSF51445">
    <property type="entry name" value="(Trans)glycosidases"/>
    <property type="match status" value="1"/>
</dbReference>
<dbReference type="InterPro" id="IPR017853">
    <property type="entry name" value="GH"/>
</dbReference>
<accession>A0A6H0KWS6</accession>
<dbReference type="KEGG" id="bfc:BacF7301_21005"/>
<evidence type="ECO:0000313" key="7">
    <source>
        <dbReference type="Proteomes" id="UP000501780"/>
    </source>
</evidence>
<dbReference type="InterPro" id="IPR001223">
    <property type="entry name" value="Glyco_hydro18_cat"/>
</dbReference>
<organism evidence="6 7">
    <name type="scientific">Bacteroides faecium</name>
    <dbReference type="NCBI Taxonomy" id="2715212"/>
    <lineage>
        <taxon>Bacteria</taxon>
        <taxon>Pseudomonadati</taxon>
        <taxon>Bacteroidota</taxon>
        <taxon>Bacteroidia</taxon>
        <taxon>Bacteroidales</taxon>
        <taxon>Bacteroidaceae</taxon>
        <taxon>Bacteroides</taxon>
    </lineage>
</organism>
<dbReference type="Gene3D" id="3.20.20.80">
    <property type="entry name" value="Glycosidases"/>
    <property type="match status" value="1"/>
</dbReference>
<feature type="domain" description="GH18" evidence="5">
    <location>
        <begin position="41"/>
        <end position="303"/>
    </location>
</feature>
<dbReference type="InterPro" id="IPR001579">
    <property type="entry name" value="Glyco_hydro_18_chit_AS"/>
</dbReference>
<dbReference type="GO" id="GO:0004553">
    <property type="term" value="F:hydrolase activity, hydrolyzing O-glycosyl compounds"/>
    <property type="evidence" value="ECO:0007669"/>
    <property type="project" value="InterPro"/>
</dbReference>
<dbReference type="Pfam" id="PF00704">
    <property type="entry name" value="Glyco_hydro_18"/>
    <property type="match status" value="1"/>
</dbReference>
<dbReference type="GO" id="GO:0005975">
    <property type="term" value="P:carbohydrate metabolic process"/>
    <property type="evidence" value="ECO:0007669"/>
    <property type="project" value="InterPro"/>
</dbReference>
<keyword evidence="7" id="KW-1185">Reference proteome</keyword>
<proteinExistence type="inferred from homology"/>